<organism evidence="1 2">
    <name type="scientific">Comamonas odontotermitis</name>
    <dbReference type="NCBI Taxonomy" id="379895"/>
    <lineage>
        <taxon>Bacteria</taxon>
        <taxon>Pseudomonadati</taxon>
        <taxon>Pseudomonadota</taxon>
        <taxon>Betaproteobacteria</taxon>
        <taxon>Burkholderiales</taxon>
        <taxon>Comamonadaceae</taxon>
        <taxon>Comamonas</taxon>
    </lineage>
</organism>
<evidence type="ECO:0000313" key="2">
    <source>
        <dbReference type="Proteomes" id="UP000562492"/>
    </source>
</evidence>
<accession>A0ABR6RF43</accession>
<reference evidence="1 2" key="1">
    <citation type="submission" date="2020-08" db="EMBL/GenBank/DDBJ databases">
        <title>Functional genomics of gut bacteria from endangered species of beetles.</title>
        <authorList>
            <person name="Carlos-Shanley C."/>
        </authorList>
    </citation>
    <scope>NUCLEOTIDE SEQUENCE [LARGE SCALE GENOMIC DNA]</scope>
    <source>
        <strain evidence="1 2">S00124</strain>
    </source>
</reference>
<name>A0ABR6RF43_9BURK</name>
<proteinExistence type="predicted"/>
<comment type="caution">
    <text evidence="1">The sequence shown here is derived from an EMBL/GenBank/DDBJ whole genome shotgun (WGS) entry which is preliminary data.</text>
</comment>
<dbReference type="Proteomes" id="UP000562492">
    <property type="component" value="Unassembled WGS sequence"/>
</dbReference>
<evidence type="ECO:0000313" key="1">
    <source>
        <dbReference type="EMBL" id="MBB6577780.1"/>
    </source>
</evidence>
<dbReference type="RefSeq" id="WP_184707573.1">
    <property type="nucleotide sequence ID" value="NZ_JACHKZ010000009.1"/>
</dbReference>
<keyword evidence="2" id="KW-1185">Reference proteome</keyword>
<sequence length="61" mass="6561">MRFDAPALEIYKKACTATNFGARIPSTMFAHRPVSWLNTITAIEAGMAARASISKTTTITG</sequence>
<gene>
    <name evidence="1" type="ORF">HNP33_001838</name>
</gene>
<protein>
    <submittedName>
        <fullName evidence="1">Uncharacterized protein</fullName>
    </submittedName>
</protein>
<dbReference type="EMBL" id="JACHKZ010000009">
    <property type="protein sequence ID" value="MBB6577780.1"/>
    <property type="molecule type" value="Genomic_DNA"/>
</dbReference>